<reference evidence="1 2" key="1">
    <citation type="journal article" date="2011" name="PLoS Pathog.">
        <title>Dynamic evolution of pathogenicity revealed by sequencing and comparative genomics of 19 Pseudomonas syringae isolates.</title>
        <authorList>
            <person name="Baltrus D.A."/>
            <person name="Nishimura M.T."/>
            <person name="Romanchuk A."/>
            <person name="Chang J.H."/>
            <person name="Mukhtar M.S."/>
            <person name="Cherkis K."/>
            <person name="Roach J."/>
            <person name="Grant S.R."/>
            <person name="Jones C.D."/>
            <person name="Dangl J.L."/>
        </authorList>
    </citation>
    <scope>NUCLEOTIDE SEQUENCE [LARGE SCALE GENOMIC DNA]</scope>
    <source>
        <strain evidence="1 2">M301315</strain>
    </source>
</reference>
<organism evidence="1 2">
    <name type="scientific">Pseudomonas amygdali pv. lachrymans str. M301315</name>
    <dbReference type="NCBI Taxonomy" id="629260"/>
    <lineage>
        <taxon>Bacteria</taxon>
        <taxon>Pseudomonadati</taxon>
        <taxon>Pseudomonadota</taxon>
        <taxon>Gammaproteobacteria</taxon>
        <taxon>Pseudomonadales</taxon>
        <taxon>Pseudomonadaceae</taxon>
        <taxon>Pseudomonas</taxon>
        <taxon>Pseudomonas amygdali</taxon>
    </lineage>
</organism>
<dbReference type="Proteomes" id="UP000006426">
    <property type="component" value="Plasmid pmppla107"/>
</dbReference>
<dbReference type="GeneID" id="39474592"/>
<name>A0AAD0PX23_PSEAV</name>
<keyword evidence="1" id="KW-0614">Plasmid</keyword>
<protein>
    <submittedName>
        <fullName evidence="1">Uncharacterized protein</fullName>
    </submittedName>
</protein>
<geneLocation type="plasmid" evidence="2">
    <name>pmppla107</name>
</geneLocation>
<evidence type="ECO:0000313" key="2">
    <source>
        <dbReference type="Proteomes" id="UP000006426"/>
    </source>
</evidence>
<dbReference type="RefSeq" id="WP_005742543.1">
    <property type="nucleotide sequence ID" value="NZ_CP031226.1"/>
</dbReference>
<dbReference type="AlphaFoldDB" id="A0AAD0PX23"/>
<evidence type="ECO:0000313" key="1">
    <source>
        <dbReference type="EMBL" id="AXH60318.1"/>
    </source>
</evidence>
<gene>
    <name evidence="1" type="ORF">PLA107_034620</name>
</gene>
<dbReference type="EMBL" id="CP031226">
    <property type="protein sequence ID" value="AXH60318.1"/>
    <property type="molecule type" value="Genomic_DNA"/>
</dbReference>
<accession>A0AAD0PX23</accession>
<proteinExistence type="predicted"/>
<sequence>MQIDLEKVPVAEAFIAAVRKFYATDLESVDAEFIALPRDLQPLALREALVMSFISQNEAMLEWSLSRGLDVDATIGADYGLALELSDRLISRLGSDPKPQFVDLVRLAMEKHGDELLTDTVTSMALSFSNKDDKIDQAKGILTRCELILGKSALSHPDCARILFNAVSQRSDHRSLLWDFARRDYLVGSLRCERTILDALRAVDFKEKSNLAELFEPALIKAVSSVHDLDLSENFLLETMPHASTKILQAFVVNVLEKVRPLRHHKLADVLIHRLNNKQLDHVTEPLQDKILDRLMKHPTFTELWSSYGVVRIVNSNPWSIRAAAKLSALGHHVSVASYSFDEIVKVLDANQAELAPDVLREMRDILKDELQMDLKKAFKTAKRDNPDPSHYLHKLDDLPGSKLIDALVCLCAHEQMLLDQSKRGVEDWDAPLLAAARKNVRNPSGNPHHSMKPVFRYLMKGIDDQFKIDLRPKDKKYARAMIMGGLITDSRFYSLLTAKDRESKLGTDLGL</sequence>